<sequence length="151" mass="16824">LLSDNDQHTYLLNEQYIVKPPYSESAQFAWHQDVLYFSETQRQHSVVSVWTPLNDVSETNGTVLVEPFPDPVNPGVYRGEPGSDAFAARMEAGSAMFMDGRLRHCSSGNRSASFRIVYMPQFSLGRIKRDGDAHAALAIPLEEPTHASPLD</sequence>
<dbReference type="AlphaFoldDB" id="A0A9W8GP19"/>
<protein>
    <recommendedName>
        <fullName evidence="5">Phytanoyl-CoA dioxygenase family protein</fullName>
    </recommendedName>
</protein>
<comment type="cofactor">
    <cofactor evidence="1">
        <name>Fe cation</name>
        <dbReference type="ChEBI" id="CHEBI:24875"/>
    </cofactor>
</comment>
<keyword evidence="4" id="KW-1185">Reference proteome</keyword>
<evidence type="ECO:0000313" key="4">
    <source>
        <dbReference type="Proteomes" id="UP001140011"/>
    </source>
</evidence>
<evidence type="ECO:0000256" key="2">
    <source>
        <dbReference type="ARBA" id="ARBA00005830"/>
    </source>
</evidence>
<accession>A0A9W8GP19</accession>
<dbReference type="Pfam" id="PF05721">
    <property type="entry name" value="PhyH"/>
    <property type="match status" value="1"/>
</dbReference>
<dbReference type="EMBL" id="JANBUH010001028">
    <property type="protein sequence ID" value="KAJ2748604.1"/>
    <property type="molecule type" value="Genomic_DNA"/>
</dbReference>
<dbReference type="OrthoDB" id="445007at2759"/>
<dbReference type="SUPFAM" id="SSF51197">
    <property type="entry name" value="Clavaminate synthase-like"/>
    <property type="match status" value="1"/>
</dbReference>
<evidence type="ECO:0000313" key="3">
    <source>
        <dbReference type="EMBL" id="KAJ2748604.1"/>
    </source>
</evidence>
<organism evidence="3 4">
    <name type="scientific">Coemansia pectinata</name>
    <dbReference type="NCBI Taxonomy" id="1052879"/>
    <lineage>
        <taxon>Eukaryota</taxon>
        <taxon>Fungi</taxon>
        <taxon>Fungi incertae sedis</taxon>
        <taxon>Zoopagomycota</taxon>
        <taxon>Kickxellomycotina</taxon>
        <taxon>Kickxellomycetes</taxon>
        <taxon>Kickxellales</taxon>
        <taxon>Kickxellaceae</taxon>
        <taxon>Coemansia</taxon>
    </lineage>
</organism>
<evidence type="ECO:0000256" key="1">
    <source>
        <dbReference type="ARBA" id="ARBA00001962"/>
    </source>
</evidence>
<dbReference type="PANTHER" id="PTHR20883:SF46">
    <property type="entry name" value="PHYTANOYL-COA HYDROXYLASE"/>
    <property type="match status" value="1"/>
</dbReference>
<proteinExistence type="inferred from homology"/>
<comment type="similarity">
    <text evidence="2">Belongs to the PhyH family.</text>
</comment>
<name>A0A9W8GP19_9FUNG</name>
<dbReference type="Gene3D" id="2.60.120.620">
    <property type="entry name" value="q2cbj1_9rhob like domain"/>
    <property type="match status" value="1"/>
</dbReference>
<dbReference type="PANTHER" id="PTHR20883">
    <property type="entry name" value="PHYTANOYL-COA DIOXYGENASE DOMAIN CONTAINING 1"/>
    <property type="match status" value="1"/>
</dbReference>
<reference evidence="3" key="1">
    <citation type="submission" date="2022-07" db="EMBL/GenBank/DDBJ databases">
        <title>Phylogenomic reconstructions and comparative analyses of Kickxellomycotina fungi.</title>
        <authorList>
            <person name="Reynolds N.K."/>
            <person name="Stajich J.E."/>
            <person name="Barry K."/>
            <person name="Grigoriev I.V."/>
            <person name="Crous P."/>
            <person name="Smith M.E."/>
        </authorList>
    </citation>
    <scope>NUCLEOTIDE SEQUENCE</scope>
    <source>
        <strain evidence="3">BCRC 34297</strain>
    </source>
</reference>
<evidence type="ECO:0008006" key="5">
    <source>
        <dbReference type="Google" id="ProtNLM"/>
    </source>
</evidence>
<dbReference type="InterPro" id="IPR008775">
    <property type="entry name" value="Phytyl_CoA_dOase-like"/>
</dbReference>
<feature type="non-terminal residue" evidence="3">
    <location>
        <position position="1"/>
    </location>
</feature>
<comment type="caution">
    <text evidence="3">The sequence shown here is derived from an EMBL/GenBank/DDBJ whole genome shotgun (WGS) entry which is preliminary data.</text>
</comment>
<gene>
    <name evidence="3" type="ORF">GGI19_006043</name>
</gene>
<dbReference type="Proteomes" id="UP001140011">
    <property type="component" value="Unassembled WGS sequence"/>
</dbReference>